<keyword evidence="2" id="KW-1185">Reference proteome</keyword>
<dbReference type="Gene3D" id="2.160.20.80">
    <property type="entry name" value="E3 ubiquitin-protein ligase SopA"/>
    <property type="match status" value="1"/>
</dbReference>
<name>A0A6L6ITH2_9RHOB</name>
<dbReference type="SUPFAM" id="SSF141571">
    <property type="entry name" value="Pentapeptide repeat-like"/>
    <property type="match status" value="1"/>
</dbReference>
<evidence type="ECO:0000313" key="1">
    <source>
        <dbReference type="EMBL" id="MTH63815.1"/>
    </source>
</evidence>
<dbReference type="InterPro" id="IPR001646">
    <property type="entry name" value="5peptide_repeat"/>
</dbReference>
<dbReference type="EMBL" id="WMII01000004">
    <property type="protein sequence ID" value="MTH63815.1"/>
    <property type="molecule type" value="Genomic_DNA"/>
</dbReference>
<comment type="caution">
    <text evidence="1">The sequence shown here is derived from an EMBL/GenBank/DDBJ whole genome shotgun (WGS) entry which is preliminary data.</text>
</comment>
<organism evidence="1 2">
    <name type="scientific">Paracoccus shanxieyensis</name>
    <dbReference type="NCBI Taxonomy" id="2675752"/>
    <lineage>
        <taxon>Bacteria</taxon>
        <taxon>Pseudomonadati</taxon>
        <taxon>Pseudomonadota</taxon>
        <taxon>Alphaproteobacteria</taxon>
        <taxon>Rhodobacterales</taxon>
        <taxon>Paracoccaceae</taxon>
        <taxon>Paracoccus</taxon>
    </lineage>
</organism>
<dbReference type="InterPro" id="IPR051082">
    <property type="entry name" value="Pentapeptide-BTB/POZ_domain"/>
</dbReference>
<dbReference type="Pfam" id="PF00805">
    <property type="entry name" value="Pentapeptide"/>
    <property type="match status" value="2"/>
</dbReference>
<gene>
    <name evidence="1" type="ORF">GL284_05985</name>
</gene>
<accession>A0A6L6ITH2</accession>
<dbReference type="Proteomes" id="UP000478740">
    <property type="component" value="Unassembled WGS sequence"/>
</dbReference>
<reference evidence="1 2" key="1">
    <citation type="submission" date="2019-11" db="EMBL/GenBank/DDBJ databases">
        <authorList>
            <person name="Dong K."/>
        </authorList>
    </citation>
    <scope>NUCLEOTIDE SEQUENCE [LARGE SCALE GENOMIC DNA]</scope>
    <source>
        <strain evidence="1 2">DK608</strain>
    </source>
</reference>
<evidence type="ECO:0000313" key="2">
    <source>
        <dbReference type="Proteomes" id="UP000478740"/>
    </source>
</evidence>
<dbReference type="RefSeq" id="WP_155043690.1">
    <property type="nucleotide sequence ID" value="NZ_WMIH01000003.1"/>
</dbReference>
<sequence>MAKHTRAQILRKIVALGQLQLGGADLSGLNLSGLTLVGADLSYADLTGTDLRHAQLCGACLWSVSARRADFRGANLAGANLGLAMLAGADLRGAVICDSDLTGAQLDGADLTGAELENSWLDAMQRALAIGAPPIRFVQATGPRTRVLLQTELDGPVTLRLGERLELRLDDPPQRARIRQDESGAAPILRPVWPRPGSPPEPRLILDALAVGQAQLRIGMGKGRKTLTIDIRVVP</sequence>
<dbReference type="PANTHER" id="PTHR14136">
    <property type="entry name" value="BTB_POZ DOMAIN-CONTAINING PROTEIN KCTD9"/>
    <property type="match status" value="1"/>
</dbReference>
<dbReference type="AlphaFoldDB" id="A0A6L6ITH2"/>
<protein>
    <submittedName>
        <fullName evidence="1">Pentapeptide repeat-containing protein</fullName>
    </submittedName>
</protein>
<proteinExistence type="predicted"/>
<dbReference type="PANTHER" id="PTHR14136:SF17">
    <property type="entry name" value="BTB_POZ DOMAIN-CONTAINING PROTEIN KCTD9"/>
    <property type="match status" value="1"/>
</dbReference>